<evidence type="ECO:0000313" key="2">
    <source>
        <dbReference type="Proteomes" id="UP000243406"/>
    </source>
</evidence>
<sequence length="111" mass="12883">MKYQFNTNNLKVINQATLIEVAEVETEYFLPFQNQSCETIEKAVYELLDCAATKGTDEESLIYLSKLINVLKEPYIIDIFEYNKKIDELNKLKKLIITEINDIAFNTSGDY</sequence>
<name>A0A1T5ALK1_9FIRM</name>
<gene>
    <name evidence="1" type="ORF">SAMN02745120_1006</name>
</gene>
<dbReference type="RefSeq" id="WP_079588947.1">
    <property type="nucleotide sequence ID" value="NZ_FUYN01000002.1"/>
</dbReference>
<evidence type="ECO:0000313" key="1">
    <source>
        <dbReference type="EMBL" id="SKB35720.1"/>
    </source>
</evidence>
<accession>A0A1T5ALK1</accession>
<dbReference type="Proteomes" id="UP000243406">
    <property type="component" value="Unassembled WGS sequence"/>
</dbReference>
<proteinExistence type="predicted"/>
<protein>
    <submittedName>
        <fullName evidence="1">Uncharacterized protein</fullName>
    </submittedName>
</protein>
<reference evidence="2" key="1">
    <citation type="submission" date="2017-02" db="EMBL/GenBank/DDBJ databases">
        <authorList>
            <person name="Varghese N."/>
            <person name="Submissions S."/>
        </authorList>
    </citation>
    <scope>NUCLEOTIDE SEQUENCE [LARGE SCALE GENOMIC DNA]</scope>
    <source>
        <strain evidence="2">ATCC 35199</strain>
    </source>
</reference>
<dbReference type="EMBL" id="FUYN01000002">
    <property type="protein sequence ID" value="SKB35720.1"/>
    <property type="molecule type" value="Genomic_DNA"/>
</dbReference>
<keyword evidence="2" id="KW-1185">Reference proteome</keyword>
<organism evidence="1 2">
    <name type="scientific">Acetoanaerobium noterae</name>
    <dbReference type="NCBI Taxonomy" id="745369"/>
    <lineage>
        <taxon>Bacteria</taxon>
        <taxon>Bacillati</taxon>
        <taxon>Bacillota</taxon>
        <taxon>Clostridia</taxon>
        <taxon>Peptostreptococcales</taxon>
        <taxon>Filifactoraceae</taxon>
        <taxon>Acetoanaerobium</taxon>
    </lineage>
</organism>
<dbReference type="AlphaFoldDB" id="A0A1T5ALK1"/>